<dbReference type="GO" id="GO:0000976">
    <property type="term" value="F:transcription cis-regulatory region binding"/>
    <property type="evidence" value="ECO:0007669"/>
    <property type="project" value="TreeGrafter"/>
</dbReference>
<dbReference type="OrthoDB" id="9786101at2"/>
<keyword evidence="2" id="KW-0597">Phosphoprotein</keyword>
<dbReference type="Proteomes" id="UP000298213">
    <property type="component" value="Unassembled WGS sequence"/>
</dbReference>
<dbReference type="SMART" id="SM00448">
    <property type="entry name" value="REC"/>
    <property type="match status" value="1"/>
</dbReference>
<dbReference type="GO" id="GO:0000156">
    <property type="term" value="F:phosphorelay response regulator activity"/>
    <property type="evidence" value="ECO:0007669"/>
    <property type="project" value="TreeGrafter"/>
</dbReference>
<feature type="modified residue" description="4-aspartylphosphate" evidence="2">
    <location>
        <position position="77"/>
    </location>
</feature>
<protein>
    <submittedName>
        <fullName evidence="6">Response regulator transcription factor</fullName>
    </submittedName>
</protein>
<dbReference type="SUPFAM" id="SSF52172">
    <property type="entry name" value="CheY-like"/>
    <property type="match status" value="1"/>
</dbReference>
<evidence type="ECO:0000313" key="7">
    <source>
        <dbReference type="Proteomes" id="UP000298213"/>
    </source>
</evidence>
<dbReference type="PROSITE" id="PS50930">
    <property type="entry name" value="HTH_LYTTR"/>
    <property type="match status" value="1"/>
</dbReference>
<dbReference type="InterPro" id="IPR011006">
    <property type="entry name" value="CheY-like_superfamily"/>
</dbReference>
<dbReference type="Pfam" id="PF04397">
    <property type="entry name" value="LytTR"/>
    <property type="match status" value="1"/>
</dbReference>
<comment type="caution">
    <text evidence="6">The sequence shown here is derived from an EMBL/GenBank/DDBJ whole genome shotgun (WGS) entry which is preliminary data.</text>
</comment>
<dbReference type="InterPro" id="IPR001789">
    <property type="entry name" value="Sig_transdc_resp-reg_receiver"/>
</dbReference>
<feature type="region of interest" description="Disordered" evidence="3">
    <location>
        <begin position="143"/>
        <end position="167"/>
    </location>
</feature>
<feature type="domain" description="HTH LytTR-type" evidence="5">
    <location>
        <begin position="178"/>
        <end position="281"/>
    </location>
</feature>
<dbReference type="PANTHER" id="PTHR48111:SF69">
    <property type="entry name" value="RESPONSE REGULATOR RECEIVER"/>
    <property type="match status" value="1"/>
</dbReference>
<feature type="domain" description="Response regulatory" evidence="4">
    <location>
        <begin position="26"/>
        <end position="138"/>
    </location>
</feature>
<dbReference type="EMBL" id="SPDV01000075">
    <property type="protein sequence ID" value="TFI56461.1"/>
    <property type="molecule type" value="Genomic_DNA"/>
</dbReference>
<dbReference type="Pfam" id="PF00072">
    <property type="entry name" value="Response_reg"/>
    <property type="match status" value="1"/>
</dbReference>
<evidence type="ECO:0000256" key="2">
    <source>
        <dbReference type="PROSITE-ProRule" id="PRU00169"/>
    </source>
</evidence>
<dbReference type="AlphaFoldDB" id="A0A4Y8ZKC9"/>
<keyword evidence="1" id="KW-0238">DNA-binding</keyword>
<dbReference type="Gene3D" id="2.40.50.1020">
    <property type="entry name" value="LytTr DNA-binding domain"/>
    <property type="match status" value="1"/>
</dbReference>
<proteinExistence type="predicted"/>
<evidence type="ECO:0000313" key="6">
    <source>
        <dbReference type="EMBL" id="TFI56461.1"/>
    </source>
</evidence>
<dbReference type="GO" id="GO:0005829">
    <property type="term" value="C:cytosol"/>
    <property type="evidence" value="ECO:0007669"/>
    <property type="project" value="TreeGrafter"/>
</dbReference>
<evidence type="ECO:0000259" key="4">
    <source>
        <dbReference type="PROSITE" id="PS50110"/>
    </source>
</evidence>
<evidence type="ECO:0000256" key="1">
    <source>
        <dbReference type="ARBA" id="ARBA00023125"/>
    </source>
</evidence>
<keyword evidence="7" id="KW-1185">Reference proteome</keyword>
<gene>
    <name evidence="6" type="ORF">E2493_20060</name>
</gene>
<dbReference type="GO" id="GO:0006355">
    <property type="term" value="P:regulation of DNA-templated transcription"/>
    <property type="evidence" value="ECO:0007669"/>
    <property type="project" value="TreeGrafter"/>
</dbReference>
<dbReference type="PROSITE" id="PS50110">
    <property type="entry name" value="RESPONSE_REGULATORY"/>
    <property type="match status" value="1"/>
</dbReference>
<name>A0A4Y8ZKC9_9SPHN</name>
<evidence type="ECO:0000259" key="5">
    <source>
        <dbReference type="PROSITE" id="PS50930"/>
    </source>
</evidence>
<evidence type="ECO:0000256" key="3">
    <source>
        <dbReference type="SAM" id="MobiDB-lite"/>
    </source>
</evidence>
<feature type="region of interest" description="Disordered" evidence="3">
    <location>
        <begin position="1"/>
        <end position="20"/>
    </location>
</feature>
<dbReference type="SMART" id="SM00850">
    <property type="entry name" value="LytTR"/>
    <property type="match status" value="1"/>
</dbReference>
<accession>A0A4Y8ZKC9</accession>
<sequence>MPSPARRLSGRARHSARPGPRVRGMRLVVADDEPLARDLLRTLLEELPGLAVAALAEDGEEAIAAARAHRPDLVFLDIDMPNGNGVHAALEIARLGAEVIFVTAHEEHAVDAFEVGAVDYLLKPVRRPRLARAIERARLRYEARRPAQSTEPTLPAPAQSAEDAVAAPEPAAAPDDAFWVPVLRGTVRVAVDDVERVEAAGDHVYLHAAGRAYLYRSTMAEMEQRLQGSGLLRVHRSAFIRPERVVATHRRGKVLALELSDGTQIPVGPRFRAAALALLGKTA</sequence>
<dbReference type="GO" id="GO:0032993">
    <property type="term" value="C:protein-DNA complex"/>
    <property type="evidence" value="ECO:0007669"/>
    <property type="project" value="TreeGrafter"/>
</dbReference>
<dbReference type="Gene3D" id="3.40.50.2300">
    <property type="match status" value="1"/>
</dbReference>
<dbReference type="PANTHER" id="PTHR48111">
    <property type="entry name" value="REGULATOR OF RPOS"/>
    <property type="match status" value="1"/>
</dbReference>
<organism evidence="6 7">
    <name type="scientific">Sphingomonas parva</name>
    <dbReference type="NCBI Taxonomy" id="2555898"/>
    <lineage>
        <taxon>Bacteria</taxon>
        <taxon>Pseudomonadati</taxon>
        <taxon>Pseudomonadota</taxon>
        <taxon>Alphaproteobacteria</taxon>
        <taxon>Sphingomonadales</taxon>
        <taxon>Sphingomonadaceae</taxon>
        <taxon>Sphingomonas</taxon>
    </lineage>
</organism>
<reference evidence="6 7" key="1">
    <citation type="submission" date="2019-03" db="EMBL/GenBank/DDBJ databases">
        <title>Genome sequence of Sphingomonas sp. 17J27-24.</title>
        <authorList>
            <person name="Kim M."/>
            <person name="Maeng S."/>
            <person name="Sathiyaraj S."/>
        </authorList>
    </citation>
    <scope>NUCLEOTIDE SEQUENCE [LARGE SCALE GENOMIC DNA]</scope>
    <source>
        <strain evidence="6 7">17J27-24</strain>
    </source>
</reference>
<dbReference type="InterPro" id="IPR007492">
    <property type="entry name" value="LytTR_DNA-bd_dom"/>
</dbReference>
<dbReference type="InterPro" id="IPR039420">
    <property type="entry name" value="WalR-like"/>
</dbReference>